<name>W1WFE0_9ZZZZ</name>
<gene>
    <name evidence="1" type="ORF">Q604_UNBc4C00191G0001</name>
</gene>
<proteinExistence type="predicted"/>
<feature type="non-terminal residue" evidence="1">
    <location>
        <position position="1"/>
    </location>
</feature>
<sequence>TLVIKGCQVFPIETAYQRYSTSISKSLFAHVWIEWKGTFLCIVYTNTFLNFW</sequence>
<reference evidence="1" key="1">
    <citation type="submission" date="2013-12" db="EMBL/GenBank/DDBJ databases">
        <title>A Varibaculum cambriense genome reconstructed from a premature infant gut community with otherwise low bacterial novelty that shifts toward anaerobic metabolism during the third week of life.</title>
        <authorList>
            <person name="Brown C.T."/>
            <person name="Sharon I."/>
            <person name="Thomas B.C."/>
            <person name="Castelle C.J."/>
            <person name="Morowitz M.J."/>
            <person name="Banfield J.F."/>
        </authorList>
    </citation>
    <scope>NUCLEOTIDE SEQUENCE</scope>
</reference>
<protein>
    <submittedName>
        <fullName evidence="1">Uncharacterized protein</fullName>
    </submittedName>
</protein>
<accession>W1WFE0</accession>
<dbReference type="EMBL" id="AZMM01018972">
    <property type="protein sequence ID" value="ETJ15825.1"/>
    <property type="molecule type" value="Genomic_DNA"/>
</dbReference>
<dbReference type="AlphaFoldDB" id="W1WFE0"/>
<evidence type="ECO:0000313" key="1">
    <source>
        <dbReference type="EMBL" id="ETJ15825.1"/>
    </source>
</evidence>
<organism evidence="1">
    <name type="scientific">human gut metagenome</name>
    <dbReference type="NCBI Taxonomy" id="408170"/>
    <lineage>
        <taxon>unclassified sequences</taxon>
        <taxon>metagenomes</taxon>
        <taxon>organismal metagenomes</taxon>
    </lineage>
</organism>
<comment type="caution">
    <text evidence="1">The sequence shown here is derived from an EMBL/GenBank/DDBJ whole genome shotgun (WGS) entry which is preliminary data.</text>
</comment>